<protein>
    <submittedName>
        <fullName evidence="1">Uncharacterized protein</fullName>
    </submittedName>
</protein>
<keyword evidence="2" id="KW-1185">Reference proteome</keyword>
<name>A0ACB7PDT7_9PEZI</name>
<accession>A0ACB7PDT7</accession>
<organism evidence="1 2">
    <name type="scientific">Chaetomium tenue</name>
    <dbReference type="NCBI Taxonomy" id="1854479"/>
    <lineage>
        <taxon>Eukaryota</taxon>
        <taxon>Fungi</taxon>
        <taxon>Dikarya</taxon>
        <taxon>Ascomycota</taxon>
        <taxon>Pezizomycotina</taxon>
        <taxon>Sordariomycetes</taxon>
        <taxon>Sordariomycetidae</taxon>
        <taxon>Sordariales</taxon>
        <taxon>Chaetomiaceae</taxon>
        <taxon>Chaetomium</taxon>
    </lineage>
</organism>
<dbReference type="EMBL" id="JAGIZQ010000003">
    <property type="protein sequence ID" value="KAH6637001.1"/>
    <property type="molecule type" value="Genomic_DNA"/>
</dbReference>
<evidence type="ECO:0000313" key="2">
    <source>
        <dbReference type="Proteomes" id="UP000724584"/>
    </source>
</evidence>
<evidence type="ECO:0000313" key="1">
    <source>
        <dbReference type="EMBL" id="KAH6637001.1"/>
    </source>
</evidence>
<proteinExistence type="predicted"/>
<reference evidence="1 2" key="1">
    <citation type="journal article" date="2021" name="Nat. Commun.">
        <title>Genetic determinants of endophytism in the Arabidopsis root mycobiome.</title>
        <authorList>
            <person name="Mesny F."/>
            <person name="Miyauchi S."/>
            <person name="Thiergart T."/>
            <person name="Pickel B."/>
            <person name="Atanasova L."/>
            <person name="Karlsson M."/>
            <person name="Huettel B."/>
            <person name="Barry K.W."/>
            <person name="Haridas S."/>
            <person name="Chen C."/>
            <person name="Bauer D."/>
            <person name="Andreopoulos W."/>
            <person name="Pangilinan J."/>
            <person name="LaButti K."/>
            <person name="Riley R."/>
            <person name="Lipzen A."/>
            <person name="Clum A."/>
            <person name="Drula E."/>
            <person name="Henrissat B."/>
            <person name="Kohler A."/>
            <person name="Grigoriev I.V."/>
            <person name="Martin F.M."/>
            <person name="Hacquard S."/>
        </authorList>
    </citation>
    <scope>NUCLEOTIDE SEQUENCE [LARGE SCALE GENOMIC DNA]</scope>
    <source>
        <strain evidence="1 2">MPI-SDFR-AT-0079</strain>
    </source>
</reference>
<gene>
    <name evidence="1" type="ORF">F5144DRAFT_531017</name>
</gene>
<comment type="caution">
    <text evidence="1">The sequence shown here is derived from an EMBL/GenBank/DDBJ whole genome shotgun (WGS) entry which is preliminary data.</text>
</comment>
<sequence>MPAKTREYYMTTSPNRDFTWFFFRTPTPQPPRRAPKPPPPSKVPQIHLEKMAPMTEGLGQALMTPAHVKPRGKVRLEPSKPKKPNSKQTGVKNGNPWSEWYVSDDGNYFWRAREARNGTWEYQFTPGHQEPAPTQDSTPTSSIGELNRPLSPIAEQSPLGSPTPSLIPDPTSPKNSWPTILTASTGHPTEDMSASSGRTLVTLPREVDDGNQFETTLVLLDLATDFPRTKNNDTKRSTNKRPVGPVMRLLQESRSRKNRAKTEATKSTANNNIPWTAEMNGDQPQQGADHNNTGSMPVAKNKMTLTLAKKLHARVRAEKELRVDPKRRVKNWLKGVELDLEPIPLDAEGFPLYY</sequence>
<dbReference type="Proteomes" id="UP000724584">
    <property type="component" value="Unassembled WGS sequence"/>
</dbReference>